<dbReference type="InterPro" id="IPR003661">
    <property type="entry name" value="HisK_dim/P_dom"/>
</dbReference>
<dbReference type="PROSITE" id="PS50110">
    <property type="entry name" value="RESPONSE_REGULATORY"/>
    <property type="match status" value="1"/>
</dbReference>
<dbReference type="GO" id="GO:0007234">
    <property type="term" value="P:osmosensory signaling via phosphorelay pathway"/>
    <property type="evidence" value="ECO:0007669"/>
    <property type="project" value="UniProtKB-ARBA"/>
</dbReference>
<keyword evidence="5" id="KW-0808">Transferase</keyword>
<evidence type="ECO:0000256" key="14">
    <source>
        <dbReference type="PROSITE-ProRule" id="PRU00169"/>
    </source>
</evidence>
<comment type="catalytic activity">
    <reaction evidence="1">
        <text>ATP + protein L-histidine = ADP + protein N-phospho-L-histidine.</text>
        <dbReference type="EC" id="2.7.13.3"/>
    </reaction>
</comment>
<dbReference type="InterPro" id="IPR050956">
    <property type="entry name" value="2C_system_His_kinase"/>
</dbReference>
<evidence type="ECO:0000256" key="5">
    <source>
        <dbReference type="ARBA" id="ARBA00022679"/>
    </source>
</evidence>
<keyword evidence="6 16" id="KW-0812">Transmembrane</keyword>
<dbReference type="GO" id="GO:0005524">
    <property type="term" value="F:ATP binding"/>
    <property type="evidence" value="ECO:0007669"/>
    <property type="project" value="UniProtKB-KW"/>
</dbReference>
<dbReference type="FunFam" id="3.40.50.2300:FF:000289">
    <property type="entry name" value="Osmosensing histidine protein kinase SLN1"/>
    <property type="match status" value="1"/>
</dbReference>
<dbReference type="SUPFAM" id="SSF55874">
    <property type="entry name" value="ATPase domain of HSP90 chaperone/DNA topoisomerase II/histidine kinase"/>
    <property type="match status" value="1"/>
</dbReference>
<feature type="compositionally biased region" description="Low complexity" evidence="15">
    <location>
        <begin position="905"/>
        <end position="919"/>
    </location>
</feature>
<feature type="region of interest" description="Disordered" evidence="15">
    <location>
        <begin position="740"/>
        <end position="785"/>
    </location>
</feature>
<keyword evidence="13" id="KW-0325">Glycoprotein</keyword>
<dbReference type="CDD" id="cd00082">
    <property type="entry name" value="HisKA"/>
    <property type="match status" value="1"/>
</dbReference>
<comment type="subcellular location">
    <subcellularLocation>
        <location evidence="2">Membrane</location>
    </subcellularLocation>
</comment>
<feature type="region of interest" description="Disordered" evidence="15">
    <location>
        <begin position="798"/>
        <end position="819"/>
    </location>
</feature>
<feature type="compositionally biased region" description="Polar residues" evidence="15">
    <location>
        <begin position="938"/>
        <end position="956"/>
    </location>
</feature>
<feature type="compositionally biased region" description="Low complexity" evidence="15">
    <location>
        <begin position="768"/>
        <end position="780"/>
    </location>
</feature>
<feature type="region of interest" description="Disordered" evidence="15">
    <location>
        <begin position="904"/>
        <end position="956"/>
    </location>
</feature>
<comment type="caution">
    <text evidence="19">The sequence shown here is derived from an EMBL/GenBank/DDBJ whole genome shotgun (WGS) entry which is preliminary data.</text>
</comment>
<dbReference type="AlphaFoldDB" id="A0A9P8VEN2"/>
<evidence type="ECO:0000256" key="12">
    <source>
        <dbReference type="ARBA" id="ARBA00023136"/>
    </source>
</evidence>
<dbReference type="CDD" id="cd16922">
    <property type="entry name" value="HATPase_EvgS-ArcB-TorS-like"/>
    <property type="match status" value="1"/>
</dbReference>
<dbReference type="Proteomes" id="UP000770015">
    <property type="component" value="Unassembled WGS sequence"/>
</dbReference>
<evidence type="ECO:0000256" key="15">
    <source>
        <dbReference type="SAM" id="MobiDB-lite"/>
    </source>
</evidence>
<evidence type="ECO:0000256" key="11">
    <source>
        <dbReference type="ARBA" id="ARBA00023012"/>
    </source>
</evidence>
<feature type="compositionally biased region" description="Basic and acidic residues" evidence="15">
    <location>
        <begin position="740"/>
        <end position="758"/>
    </location>
</feature>
<feature type="domain" description="Response regulatory" evidence="18">
    <location>
        <begin position="999"/>
        <end position="1119"/>
    </location>
</feature>
<dbReference type="InterPro" id="IPR003594">
    <property type="entry name" value="HATPase_dom"/>
</dbReference>
<keyword evidence="8 19" id="KW-0418">Kinase</keyword>
<evidence type="ECO:0000256" key="4">
    <source>
        <dbReference type="ARBA" id="ARBA00022553"/>
    </source>
</evidence>
<keyword evidence="9" id="KW-0067">ATP-binding</keyword>
<dbReference type="InterPro" id="IPR036097">
    <property type="entry name" value="HisK_dim/P_sf"/>
</dbReference>
<reference evidence="19" key="1">
    <citation type="journal article" date="2021" name="Nat. Commun.">
        <title>Genetic determinants of endophytism in the Arabidopsis root mycobiome.</title>
        <authorList>
            <person name="Mesny F."/>
            <person name="Miyauchi S."/>
            <person name="Thiergart T."/>
            <person name="Pickel B."/>
            <person name="Atanasova L."/>
            <person name="Karlsson M."/>
            <person name="Huettel B."/>
            <person name="Barry K.W."/>
            <person name="Haridas S."/>
            <person name="Chen C."/>
            <person name="Bauer D."/>
            <person name="Andreopoulos W."/>
            <person name="Pangilinan J."/>
            <person name="LaButti K."/>
            <person name="Riley R."/>
            <person name="Lipzen A."/>
            <person name="Clum A."/>
            <person name="Drula E."/>
            <person name="Henrissat B."/>
            <person name="Kohler A."/>
            <person name="Grigoriev I.V."/>
            <person name="Martin F.M."/>
            <person name="Hacquard S."/>
        </authorList>
    </citation>
    <scope>NUCLEOTIDE SEQUENCE</scope>
    <source>
        <strain evidence="19">MPI-SDFR-AT-0117</strain>
    </source>
</reference>
<evidence type="ECO:0000259" key="18">
    <source>
        <dbReference type="PROSITE" id="PS50110"/>
    </source>
</evidence>
<feature type="compositionally biased region" description="Basic and acidic residues" evidence="15">
    <location>
        <begin position="1134"/>
        <end position="1151"/>
    </location>
</feature>
<dbReference type="PANTHER" id="PTHR43719:SF34">
    <property type="entry name" value="TWO-COMPONENT SYSTEM PROTEIN B"/>
    <property type="match status" value="1"/>
</dbReference>
<dbReference type="EMBL" id="JAGSXJ010000006">
    <property type="protein sequence ID" value="KAH6690533.1"/>
    <property type="molecule type" value="Genomic_DNA"/>
</dbReference>
<evidence type="ECO:0000256" key="3">
    <source>
        <dbReference type="ARBA" id="ARBA00012438"/>
    </source>
</evidence>
<evidence type="ECO:0000256" key="10">
    <source>
        <dbReference type="ARBA" id="ARBA00022989"/>
    </source>
</evidence>
<keyword evidence="12 16" id="KW-0472">Membrane</keyword>
<protein>
    <recommendedName>
        <fullName evidence="3">histidine kinase</fullName>
        <ecNumber evidence="3">2.7.13.3</ecNumber>
    </recommendedName>
</protein>
<evidence type="ECO:0000256" key="1">
    <source>
        <dbReference type="ARBA" id="ARBA00000085"/>
    </source>
</evidence>
<dbReference type="Pfam" id="PF00072">
    <property type="entry name" value="Response_reg"/>
    <property type="match status" value="1"/>
</dbReference>
<dbReference type="InterPro" id="IPR036890">
    <property type="entry name" value="HATPase_C_sf"/>
</dbReference>
<dbReference type="Gene3D" id="3.30.565.10">
    <property type="entry name" value="Histidine kinase-like ATPase, C-terminal domain"/>
    <property type="match status" value="1"/>
</dbReference>
<evidence type="ECO:0000256" key="2">
    <source>
        <dbReference type="ARBA" id="ARBA00004370"/>
    </source>
</evidence>
<evidence type="ECO:0000313" key="19">
    <source>
        <dbReference type="EMBL" id="KAH6690533.1"/>
    </source>
</evidence>
<evidence type="ECO:0000256" key="8">
    <source>
        <dbReference type="ARBA" id="ARBA00022777"/>
    </source>
</evidence>
<keyword evidence="4 14" id="KW-0597">Phosphoprotein</keyword>
<dbReference type="SUPFAM" id="SSF47384">
    <property type="entry name" value="Homodimeric domain of signal transducing histidine kinase"/>
    <property type="match status" value="1"/>
</dbReference>
<evidence type="ECO:0000256" key="13">
    <source>
        <dbReference type="ARBA" id="ARBA00023180"/>
    </source>
</evidence>
<sequence>MRVAIREQLCALVIFAILIALMILSLPTWIYVHGFTVDVSRNQLALTASLKSSRISSELELVQTSAVTISSRLLLQDSLSQFYGGNTSESNWFIAKQDIMSALNVSLLTGLLQARIYSRNITGNPNGLVNVTGTGIGTIRMPYNGPDGNPVFMGDTANGYPPELYPNITYVNLGRNSTRLTNEIAWAAEAFPGVRIAANGGLLLGPLAINDTFALMSITTPIRSKQLDDFVLGYITIIFSAETLLGIRDSREGMGSTGVLLLIGSTNRSNRFGTDNPVSNGTFEPDREQFQSTQVRFLLAPLPLPNQENRHTQRTTDGRDDTPFAVGSYPAVLDSLTRRIDTVNNASANLATHNEQNVPVSVGFARTNTPLVNWTVVVEQAKSETDAPISTLRNIILGCVFGTAGLAILLIFPCAHLSVQPIRRLKYATEKTVAPPGYEDGAFDDYDDETPGSGAISARSQGSKRDGIVAAFYKMIGYKPKEASPSEHDRESARRTFKIPSKVEDRKHFITDELTELTETFNEMSDELVKQYTSLDAKVAERTRELEISKKAAEAANESKTLFIANISHELKTPLNGILGMCAICMEETDVGRIKQSLKTLYKSGDLLLHLLEDLLSFSKNQIGQQLSLEEREFRLAEIRTQVLSIFDKQVREGRISLSVDFLNSDALEAATGGSERPSLDNPQLPALGPHGTGRLKDMCLWGDQHRILQVIINLVSNSVKFTPAGGKVHVRIKCIGEAEHSSGDESRTSSFSRDSKRLGRSRHRLTSSSIHSGSSKGASNTSKVDFKGTALAINPAEPKSAPHIHVRERSPTPPPPGARAYMFEFEVEDTGPGIAENMQQRVFEPFVQGDLGLSKKFGGTGLGLSICHQLATLMGGSISLASTVGVGTTFTMRIPLKYVRDRASSTASSSVKSRPPSVDALDGHMDSTQRLIPVTAKASSSEPPSGTNTPGSQTTRLVGLRQPFFPADPTPQAPRNTKGTLAAINKAMANKSGSGKLRVLVADDNSTNIEVVSKMLKLEDVVDVTIAKDGQEAYDLVKANMALNLPFDVIFMDIQMPNLDGLQSTKLIRKMGYTAPIVALTAFSEESNVKECMDSGMDEFLSKPIRRPALKQVLKKFATIPEEPETTSLTRKTTPEDGARANPGDPEKPKVVHANGSNGDAKPPGDPEKVNGAAL</sequence>
<proteinExistence type="predicted"/>
<feature type="modified residue" description="4-aspartylphosphate" evidence="14">
    <location>
        <position position="1054"/>
    </location>
</feature>
<evidence type="ECO:0000256" key="6">
    <source>
        <dbReference type="ARBA" id="ARBA00022692"/>
    </source>
</evidence>
<keyword evidence="11" id="KW-0902">Two-component regulatory system</keyword>
<dbReference type="EC" id="2.7.13.3" evidence="3"/>
<dbReference type="SMART" id="SM00387">
    <property type="entry name" value="HATPase_c"/>
    <property type="match status" value="1"/>
</dbReference>
<dbReference type="InterPro" id="IPR005467">
    <property type="entry name" value="His_kinase_dom"/>
</dbReference>
<accession>A0A9P8VEN2</accession>
<evidence type="ECO:0000313" key="20">
    <source>
        <dbReference type="Proteomes" id="UP000770015"/>
    </source>
</evidence>
<feature type="domain" description="Histidine kinase" evidence="17">
    <location>
        <begin position="566"/>
        <end position="899"/>
    </location>
</feature>
<feature type="transmembrane region" description="Helical" evidence="16">
    <location>
        <begin position="12"/>
        <end position="32"/>
    </location>
</feature>
<dbReference type="FunFam" id="1.10.287.130:FF:000004">
    <property type="entry name" value="Ethylene receptor 1"/>
    <property type="match status" value="1"/>
</dbReference>
<keyword evidence="7" id="KW-0547">Nucleotide-binding</keyword>
<evidence type="ECO:0000256" key="7">
    <source>
        <dbReference type="ARBA" id="ARBA00022741"/>
    </source>
</evidence>
<dbReference type="SMART" id="SM00448">
    <property type="entry name" value="REC"/>
    <property type="match status" value="1"/>
</dbReference>
<dbReference type="Gene3D" id="1.10.287.130">
    <property type="match status" value="1"/>
</dbReference>
<keyword evidence="10 16" id="KW-1133">Transmembrane helix</keyword>
<evidence type="ECO:0000256" key="9">
    <source>
        <dbReference type="ARBA" id="ARBA00022840"/>
    </source>
</evidence>
<keyword evidence="20" id="KW-1185">Reference proteome</keyword>
<dbReference type="GO" id="GO:0000155">
    <property type="term" value="F:phosphorelay sensor kinase activity"/>
    <property type="evidence" value="ECO:0007669"/>
    <property type="project" value="InterPro"/>
</dbReference>
<dbReference type="CDD" id="cd17546">
    <property type="entry name" value="REC_hyHK_CKI1_RcsC-like"/>
    <property type="match status" value="1"/>
</dbReference>
<dbReference type="Gene3D" id="3.40.50.2300">
    <property type="match status" value="1"/>
</dbReference>
<gene>
    <name evidence="19" type="ORF">F5X68DRAFT_70751</name>
</gene>
<organism evidence="19 20">
    <name type="scientific">Plectosphaerella plurivora</name>
    <dbReference type="NCBI Taxonomy" id="936078"/>
    <lineage>
        <taxon>Eukaryota</taxon>
        <taxon>Fungi</taxon>
        <taxon>Dikarya</taxon>
        <taxon>Ascomycota</taxon>
        <taxon>Pezizomycotina</taxon>
        <taxon>Sordariomycetes</taxon>
        <taxon>Hypocreomycetidae</taxon>
        <taxon>Glomerellales</taxon>
        <taxon>Plectosphaerellaceae</taxon>
        <taxon>Plectosphaerella</taxon>
    </lineage>
</organism>
<evidence type="ECO:0000259" key="17">
    <source>
        <dbReference type="PROSITE" id="PS50109"/>
    </source>
</evidence>
<name>A0A9P8VEN2_9PEZI</name>
<dbReference type="PANTHER" id="PTHR43719">
    <property type="entry name" value="TWO-COMPONENT HISTIDINE KINASE"/>
    <property type="match status" value="1"/>
</dbReference>
<dbReference type="InterPro" id="IPR004358">
    <property type="entry name" value="Sig_transdc_His_kin-like_C"/>
</dbReference>
<evidence type="ECO:0000256" key="16">
    <source>
        <dbReference type="SAM" id="Phobius"/>
    </source>
</evidence>
<dbReference type="SUPFAM" id="SSF52172">
    <property type="entry name" value="CheY-like"/>
    <property type="match status" value="1"/>
</dbReference>
<dbReference type="SMART" id="SM00388">
    <property type="entry name" value="HisKA"/>
    <property type="match status" value="1"/>
</dbReference>
<dbReference type="Pfam" id="PF00512">
    <property type="entry name" value="HisKA"/>
    <property type="match status" value="1"/>
</dbReference>
<dbReference type="InterPro" id="IPR001789">
    <property type="entry name" value="Sig_transdc_resp-reg_receiver"/>
</dbReference>
<dbReference type="PROSITE" id="PS50109">
    <property type="entry name" value="HIS_KIN"/>
    <property type="match status" value="1"/>
</dbReference>
<feature type="region of interest" description="Disordered" evidence="15">
    <location>
        <begin position="1122"/>
        <end position="1176"/>
    </location>
</feature>
<dbReference type="OrthoDB" id="60033at2759"/>
<dbReference type="Pfam" id="PF02518">
    <property type="entry name" value="HATPase_c"/>
    <property type="match status" value="1"/>
</dbReference>
<dbReference type="GO" id="GO:0005886">
    <property type="term" value="C:plasma membrane"/>
    <property type="evidence" value="ECO:0007669"/>
    <property type="project" value="UniProtKB-ARBA"/>
</dbReference>
<dbReference type="InterPro" id="IPR011006">
    <property type="entry name" value="CheY-like_superfamily"/>
</dbReference>
<dbReference type="PRINTS" id="PR00344">
    <property type="entry name" value="BCTRLSENSOR"/>
</dbReference>